<protein>
    <submittedName>
        <fullName evidence="1">CLUMA_CG016725, isoform A</fullName>
    </submittedName>
</protein>
<evidence type="ECO:0000313" key="2">
    <source>
        <dbReference type="Proteomes" id="UP000183832"/>
    </source>
</evidence>
<proteinExistence type="predicted"/>
<gene>
    <name evidence="1" type="ORF">CLUMA_CG016725</name>
</gene>
<name>A0A1J1IWJ2_9DIPT</name>
<evidence type="ECO:0000313" key="1">
    <source>
        <dbReference type="EMBL" id="CRL03526.1"/>
    </source>
</evidence>
<dbReference type="AlphaFoldDB" id="A0A1J1IWJ2"/>
<sequence length="68" mass="8201">MKSFGETLVQHKCLKGKRHLHNEPKKLFANMERDKTNSFDRKPFHFICLDLKRNEILSLHLLRRQETP</sequence>
<keyword evidence="2" id="KW-1185">Reference proteome</keyword>
<dbReference type="EMBL" id="CVRI01000059">
    <property type="protein sequence ID" value="CRL03526.1"/>
    <property type="molecule type" value="Genomic_DNA"/>
</dbReference>
<accession>A0A1J1IWJ2</accession>
<dbReference type="Proteomes" id="UP000183832">
    <property type="component" value="Unassembled WGS sequence"/>
</dbReference>
<organism evidence="1 2">
    <name type="scientific">Clunio marinus</name>
    <dbReference type="NCBI Taxonomy" id="568069"/>
    <lineage>
        <taxon>Eukaryota</taxon>
        <taxon>Metazoa</taxon>
        <taxon>Ecdysozoa</taxon>
        <taxon>Arthropoda</taxon>
        <taxon>Hexapoda</taxon>
        <taxon>Insecta</taxon>
        <taxon>Pterygota</taxon>
        <taxon>Neoptera</taxon>
        <taxon>Endopterygota</taxon>
        <taxon>Diptera</taxon>
        <taxon>Nematocera</taxon>
        <taxon>Chironomoidea</taxon>
        <taxon>Chironomidae</taxon>
        <taxon>Clunio</taxon>
    </lineage>
</organism>
<reference evidence="1 2" key="1">
    <citation type="submission" date="2015-04" db="EMBL/GenBank/DDBJ databases">
        <authorList>
            <person name="Syromyatnikov M.Y."/>
            <person name="Popov V.N."/>
        </authorList>
    </citation>
    <scope>NUCLEOTIDE SEQUENCE [LARGE SCALE GENOMIC DNA]</scope>
</reference>